<evidence type="ECO:0000313" key="3">
    <source>
        <dbReference type="Proteomes" id="UP000614334"/>
    </source>
</evidence>
<feature type="compositionally biased region" description="Acidic residues" evidence="1">
    <location>
        <begin position="550"/>
        <end position="569"/>
    </location>
</feature>
<dbReference type="PANTHER" id="PTHR33266">
    <property type="entry name" value="CHROMOSOME 15, WHOLE GENOME SHOTGUN SEQUENCE"/>
    <property type="match status" value="1"/>
</dbReference>
<feature type="compositionally biased region" description="Pro residues" evidence="1">
    <location>
        <begin position="214"/>
        <end position="227"/>
    </location>
</feature>
<organism evidence="2 3">
    <name type="scientific">Rhizoctonia solani</name>
    <dbReference type="NCBI Taxonomy" id="456999"/>
    <lineage>
        <taxon>Eukaryota</taxon>
        <taxon>Fungi</taxon>
        <taxon>Dikarya</taxon>
        <taxon>Basidiomycota</taxon>
        <taxon>Agaricomycotina</taxon>
        <taxon>Agaricomycetes</taxon>
        <taxon>Cantharellales</taxon>
        <taxon>Ceratobasidiaceae</taxon>
        <taxon>Rhizoctonia</taxon>
    </lineage>
</organism>
<name>A0A8H7IBZ0_9AGAM</name>
<protein>
    <submittedName>
        <fullName evidence="2">Uncharacterized protein</fullName>
    </submittedName>
</protein>
<feature type="compositionally biased region" description="Acidic residues" evidence="1">
    <location>
        <begin position="709"/>
        <end position="718"/>
    </location>
</feature>
<dbReference type="PANTHER" id="PTHR33266:SF1">
    <property type="entry name" value="F-BOX DOMAIN-CONTAINING PROTEIN"/>
    <property type="match status" value="1"/>
</dbReference>
<accession>A0A8H7IBZ0</accession>
<feature type="compositionally biased region" description="Polar residues" evidence="1">
    <location>
        <begin position="173"/>
        <end position="183"/>
    </location>
</feature>
<feature type="compositionally biased region" description="Acidic residues" evidence="1">
    <location>
        <begin position="468"/>
        <end position="495"/>
    </location>
</feature>
<comment type="caution">
    <text evidence="2">The sequence shown here is derived from an EMBL/GenBank/DDBJ whole genome shotgun (WGS) entry which is preliminary data.</text>
</comment>
<feature type="region of interest" description="Disordered" evidence="1">
    <location>
        <begin position="1"/>
        <end position="53"/>
    </location>
</feature>
<feature type="compositionally biased region" description="Polar residues" evidence="1">
    <location>
        <begin position="123"/>
        <end position="135"/>
    </location>
</feature>
<proteinExistence type="predicted"/>
<sequence length="1323" mass="148203">MRPRRERREVCHVAADHPSADHPSADHPSADRPSAGSSPPAPVPARPRHLAPDHHCCLPPRPALASARSDLNGLHTTIFERFVQIFMELSNMDPGLLAEFKQFLAFRAIQRDDTVKGHELNESRGSTLGQLSSPVDSAEDRTLTPLPPSPDRETSSSKPNNNGFPKKRLELENTYTRSSPNSEKQPESVLERSTTPRAFARRDKQARQNRLLSPTPPPIPTPSPDATPAPSNSRKRGRSPSPVSGPSKRRQTNNDHSNAPPHPYDTCETSYENRPGKRGGRVYETVNGTQQIKRTLMERLIHRHKKYEHVLKHGHLFGDKHGFYFNPYSFSAVNEANCHRIEKPKGYQPAVETTIPSMSLLDYGTTMISHQTFGSVRKAAIKFRPRNLTLKPGQKLTLKHYGPSTKKKINDYMYKRFPFLYHTRNESGEDSWAIDAMLSSYFASNSAYTKAGKNKKAKLYLKRNESGGQDDQDGRDEEDNGDRDDYQDVEDENDPDTNKAAYQDDYILNARRLKTTQTALPSNFLPKKRADHDLENKRPKARADRRYDKDEDDEDNEDDEDDEDEEPDLPPEPTPAQRRRADKVVAQETARNKTFSNSKGKAGAKPTAASKPGKKGKELGALPEASKSSGRRHKEAKGNSDEDESQDEDDEQPTRTVTKRVTKRPVIESSPEPEPVETTNKKSTVLQVNAREHKVNRKGKRKQLSPTVDTDEDAEKEELEPPRRRRPPVKVRQTQQDDHEDEELPPLPPRITHNSSSAKHTRLMDEPQVGPSKSAIEAVHTTQIDSEQLVNTGKAKAVGVIKIKRPPQHSSRELRPPSVIALVTTAEEAEDHTDMEPGGPCAKSSSNGSLQTAFEEPYLGVAHTRFIAALEHYSSYGDNKKPYMRSISVIQSSGMGKSRMVEEAAKTVFTIPANIREPLPRVKKKKRQAASSRICYLLKHIFATAKSKFAYARDYRMNKSLTLAAAWADYLNQDQTPEEVGTERRALYDQAVGAAITKFDPPVGSYPSLRVYKGTYLIPPFTELPFDIFANQTLQELSKSNQPWSLENACTVGVMSSMGRPMWFVHHKLWNDQKSTGEKPLVDHVISFARMKLTAGAADSTPEAELAALSARIGLTLNQLVRPLVKWSPGKSSYTCVLYMQSLNTATPLEDPLPRFHRPIPLLDFLLALFAEEHHSMVLNATPILSQGDAETLETRFQDAFVSFSHFALAENSDVFRADALQVALFRGVALQAKDSQPSIDAVIPIHMGSTEQAITMEAVSAINLQFKNRKRSLDCPVNRTITVPDPKKPVISIVFEFGETDSKLPYLEVHHQEASETPQQRK</sequence>
<feature type="region of interest" description="Disordered" evidence="1">
    <location>
        <begin position="117"/>
        <end position="282"/>
    </location>
</feature>
<feature type="region of interest" description="Disordered" evidence="1">
    <location>
        <begin position="463"/>
        <end position="504"/>
    </location>
</feature>
<dbReference type="Proteomes" id="UP000614334">
    <property type="component" value="Unassembled WGS sequence"/>
</dbReference>
<reference evidence="2" key="1">
    <citation type="submission" date="2020-09" db="EMBL/GenBank/DDBJ databases">
        <title>Comparative genome analyses of four rice-infecting Rhizoctonia solani isolates reveal extensive enrichment of homogalacturonan modification genes.</title>
        <authorList>
            <person name="Lee D.-Y."/>
            <person name="Jeon J."/>
            <person name="Kim K.-T."/>
            <person name="Cheong K."/>
            <person name="Song H."/>
            <person name="Choi G."/>
            <person name="Ko J."/>
            <person name="Opiyo S.O."/>
            <person name="Zuo S."/>
            <person name="Madhav S."/>
            <person name="Lee Y.-H."/>
            <person name="Wang G.-L."/>
        </authorList>
    </citation>
    <scope>NUCLEOTIDE SEQUENCE</scope>
    <source>
        <strain evidence="2">AG1-IA B2</strain>
    </source>
</reference>
<feature type="compositionally biased region" description="Acidic residues" evidence="1">
    <location>
        <begin position="641"/>
        <end position="651"/>
    </location>
</feature>
<feature type="compositionally biased region" description="Basic and acidic residues" evidence="1">
    <location>
        <begin position="528"/>
        <end position="549"/>
    </location>
</feature>
<feature type="compositionally biased region" description="Basic and acidic residues" evidence="1">
    <location>
        <begin position="1"/>
        <end position="30"/>
    </location>
</feature>
<dbReference type="EMBL" id="JACYCF010000007">
    <property type="protein sequence ID" value="KAF8755897.1"/>
    <property type="molecule type" value="Genomic_DNA"/>
</dbReference>
<feature type="compositionally biased region" description="Basic residues" evidence="1">
    <location>
        <begin position="694"/>
        <end position="703"/>
    </location>
</feature>
<feature type="region of interest" description="Disordered" evidence="1">
    <location>
        <begin position="519"/>
        <end position="773"/>
    </location>
</feature>
<gene>
    <name evidence="2" type="ORF">RHS01_04665</name>
</gene>
<evidence type="ECO:0000256" key="1">
    <source>
        <dbReference type="SAM" id="MobiDB-lite"/>
    </source>
</evidence>
<evidence type="ECO:0000313" key="2">
    <source>
        <dbReference type="EMBL" id="KAF8755897.1"/>
    </source>
</evidence>